<keyword evidence="6" id="KW-0411">Iron-sulfur</keyword>
<protein>
    <submittedName>
        <fullName evidence="9">Rieske 2Fe-2S family protein</fullName>
    </submittedName>
</protein>
<keyword evidence="7" id="KW-0520">NAD</keyword>
<dbReference type="InterPro" id="IPR015881">
    <property type="entry name" value="ARHD_Rieske_2Fe_2S"/>
</dbReference>
<dbReference type="InterPro" id="IPR001663">
    <property type="entry name" value="Rng_hydr_dOase-A"/>
</dbReference>
<evidence type="ECO:0000256" key="3">
    <source>
        <dbReference type="ARBA" id="ARBA00022723"/>
    </source>
</evidence>
<evidence type="ECO:0000256" key="1">
    <source>
        <dbReference type="ARBA" id="ARBA00001962"/>
    </source>
</evidence>
<keyword evidence="5" id="KW-0408">Iron</keyword>
<evidence type="ECO:0000259" key="8">
    <source>
        <dbReference type="PROSITE" id="PS51296"/>
    </source>
</evidence>
<comment type="caution">
    <text evidence="9">The sequence shown here is derived from an EMBL/GenBank/DDBJ whole genome shotgun (WGS) entry which is preliminary data.</text>
</comment>
<comment type="cofactor">
    <cofactor evidence="1">
        <name>Fe cation</name>
        <dbReference type="ChEBI" id="CHEBI:24875"/>
    </cofactor>
</comment>
<evidence type="ECO:0000256" key="4">
    <source>
        <dbReference type="ARBA" id="ARBA00023002"/>
    </source>
</evidence>
<dbReference type="PANTHER" id="PTHR43756">
    <property type="entry name" value="CHOLINE MONOOXYGENASE, CHLOROPLASTIC"/>
    <property type="match status" value="1"/>
</dbReference>
<dbReference type="RefSeq" id="WP_183415104.1">
    <property type="nucleotide sequence ID" value="NZ_JACHXA010000001.1"/>
</dbReference>
<keyword evidence="4" id="KW-0560">Oxidoreductase</keyword>
<accession>A0A839SRF1</accession>
<dbReference type="PROSITE" id="PS51296">
    <property type="entry name" value="RIESKE"/>
    <property type="match status" value="1"/>
</dbReference>
<gene>
    <name evidence="9" type="ORF">FHR98_000575</name>
</gene>
<dbReference type="InterPro" id="IPR015879">
    <property type="entry name" value="Ring_hydroxy_dOase_asu_C_dom"/>
</dbReference>
<keyword evidence="2" id="KW-0001">2Fe-2S</keyword>
<keyword evidence="3" id="KW-0479">Metal-binding</keyword>
<dbReference type="PROSITE" id="PS00570">
    <property type="entry name" value="RING_HYDROXYL_ALPHA"/>
    <property type="match status" value="1"/>
</dbReference>
<dbReference type="CDD" id="cd03469">
    <property type="entry name" value="Rieske_RO_Alpha_N"/>
    <property type="match status" value="1"/>
</dbReference>
<organism evidence="9 10">
    <name type="scientific">Limibacillus halophilus</name>
    <dbReference type="NCBI Taxonomy" id="1579333"/>
    <lineage>
        <taxon>Bacteria</taxon>
        <taxon>Pseudomonadati</taxon>
        <taxon>Pseudomonadota</taxon>
        <taxon>Alphaproteobacteria</taxon>
        <taxon>Rhodospirillales</taxon>
        <taxon>Rhodovibrionaceae</taxon>
        <taxon>Limibacillus</taxon>
    </lineage>
</organism>
<dbReference type="GO" id="GO:0051537">
    <property type="term" value="F:2 iron, 2 sulfur cluster binding"/>
    <property type="evidence" value="ECO:0007669"/>
    <property type="project" value="UniProtKB-KW"/>
</dbReference>
<dbReference type="PRINTS" id="PR00090">
    <property type="entry name" value="RNGDIOXGNASE"/>
</dbReference>
<proteinExistence type="predicted"/>
<dbReference type="AlphaFoldDB" id="A0A839SRF1"/>
<evidence type="ECO:0000256" key="5">
    <source>
        <dbReference type="ARBA" id="ARBA00023004"/>
    </source>
</evidence>
<dbReference type="Gene3D" id="3.90.380.10">
    <property type="entry name" value="Naphthalene 1,2-dioxygenase Alpha Subunit, Chain A, domain 1"/>
    <property type="match status" value="2"/>
</dbReference>
<dbReference type="PANTHER" id="PTHR43756:SF5">
    <property type="entry name" value="CHOLINE MONOOXYGENASE, CHLOROPLASTIC"/>
    <property type="match status" value="1"/>
</dbReference>
<dbReference type="Gene3D" id="2.102.10.10">
    <property type="entry name" value="Rieske [2Fe-2S] iron-sulphur domain"/>
    <property type="match status" value="1"/>
</dbReference>
<dbReference type="Proteomes" id="UP000581135">
    <property type="component" value="Unassembled WGS sequence"/>
</dbReference>
<dbReference type="CDD" id="cd00680">
    <property type="entry name" value="RHO_alpha_C"/>
    <property type="match status" value="1"/>
</dbReference>
<dbReference type="SUPFAM" id="SSF55961">
    <property type="entry name" value="Bet v1-like"/>
    <property type="match status" value="1"/>
</dbReference>
<dbReference type="GO" id="GO:0005506">
    <property type="term" value="F:iron ion binding"/>
    <property type="evidence" value="ECO:0007669"/>
    <property type="project" value="InterPro"/>
</dbReference>
<dbReference type="InterPro" id="IPR017941">
    <property type="entry name" value="Rieske_2Fe-2S"/>
</dbReference>
<evidence type="ECO:0000256" key="6">
    <source>
        <dbReference type="ARBA" id="ARBA00023014"/>
    </source>
</evidence>
<name>A0A839SRF1_9PROT</name>
<dbReference type="Pfam" id="PF00355">
    <property type="entry name" value="Rieske"/>
    <property type="match status" value="1"/>
</dbReference>
<evidence type="ECO:0000256" key="2">
    <source>
        <dbReference type="ARBA" id="ARBA00022714"/>
    </source>
</evidence>
<dbReference type="SUPFAM" id="SSF50022">
    <property type="entry name" value="ISP domain"/>
    <property type="match status" value="1"/>
</dbReference>
<dbReference type="InterPro" id="IPR036922">
    <property type="entry name" value="Rieske_2Fe-2S_sf"/>
</dbReference>
<reference evidence="9 10" key="1">
    <citation type="submission" date="2020-08" db="EMBL/GenBank/DDBJ databases">
        <title>Genomic Encyclopedia of Type Strains, Phase III (KMG-III): the genomes of soil and plant-associated and newly described type strains.</title>
        <authorList>
            <person name="Whitman W."/>
        </authorList>
    </citation>
    <scope>NUCLEOTIDE SEQUENCE [LARGE SCALE GENOMIC DNA]</scope>
    <source>
        <strain evidence="9 10">CECT 8803</strain>
    </source>
</reference>
<keyword evidence="10" id="KW-1185">Reference proteome</keyword>
<dbReference type="EMBL" id="JACHXA010000001">
    <property type="protein sequence ID" value="MBB3064310.1"/>
    <property type="molecule type" value="Genomic_DNA"/>
</dbReference>
<dbReference type="Pfam" id="PF00848">
    <property type="entry name" value="Ring_hydroxyl_A"/>
    <property type="match status" value="1"/>
</dbReference>
<sequence length="395" mass="45387">MREKHDESLMQGFAKAFKPVVEANHPPGIMYHDPQVLEMEREKIFRSDWLCLGRSEEIAEPGDYMTMRVVDEPILICRKSNGEIAAYSNTCLHRGVEIASGSGNAKEFTCPYHGWLYDLEGQLQGASYMRDSVGFERKNCRLPTLPCATWHGWIFVSLNKDAENFDSYIADFEEKFGYIGMADMRLGFSREIPLNCNWKLLVENFIDFYHVGVLHRDTIGRFMKTTDVEYELRRDGRVFINEYDAGSHTDSGQVFYDPIESLKNKPPRFSQTGILNPNLNFFVRPDYVMLYTSWPVDVKTMIMKQYIVFPAKAVVQDDFPDTVARFKKMSDKILGEDFEMVESLQNASKATHFVPGRMSRLEKGVQHYIKHNIKRIFGPQGADDETDLPAASVAE</sequence>
<evidence type="ECO:0000313" key="9">
    <source>
        <dbReference type="EMBL" id="MBB3064310.1"/>
    </source>
</evidence>
<dbReference type="GO" id="GO:0016491">
    <property type="term" value="F:oxidoreductase activity"/>
    <property type="evidence" value="ECO:0007669"/>
    <property type="project" value="UniProtKB-KW"/>
</dbReference>
<evidence type="ECO:0000313" key="10">
    <source>
        <dbReference type="Proteomes" id="UP000581135"/>
    </source>
</evidence>
<feature type="domain" description="Rieske" evidence="8">
    <location>
        <begin position="49"/>
        <end position="156"/>
    </location>
</feature>
<evidence type="ECO:0000256" key="7">
    <source>
        <dbReference type="ARBA" id="ARBA00023027"/>
    </source>
</evidence>